<reference evidence="5 6" key="1">
    <citation type="submission" date="2024-08" db="EMBL/GenBank/DDBJ databases">
        <authorList>
            <person name="Cucini C."/>
            <person name="Frati F."/>
        </authorList>
    </citation>
    <scope>NUCLEOTIDE SEQUENCE [LARGE SCALE GENOMIC DNA]</scope>
</reference>
<evidence type="ECO:0000256" key="1">
    <source>
        <dbReference type="ARBA" id="ARBA00022737"/>
    </source>
</evidence>
<keyword evidence="3" id="KW-0472">Membrane</keyword>
<keyword evidence="3" id="KW-1133">Transmembrane helix</keyword>
<evidence type="ECO:0000256" key="3">
    <source>
        <dbReference type="SAM" id="Phobius"/>
    </source>
</evidence>
<organism evidence="5 6">
    <name type="scientific">Orchesella dallaii</name>
    <dbReference type="NCBI Taxonomy" id="48710"/>
    <lineage>
        <taxon>Eukaryota</taxon>
        <taxon>Metazoa</taxon>
        <taxon>Ecdysozoa</taxon>
        <taxon>Arthropoda</taxon>
        <taxon>Hexapoda</taxon>
        <taxon>Collembola</taxon>
        <taxon>Entomobryomorpha</taxon>
        <taxon>Entomobryoidea</taxon>
        <taxon>Orchesellidae</taxon>
        <taxon>Orchesellinae</taxon>
        <taxon>Orchesella</taxon>
    </lineage>
</organism>
<dbReference type="SMART" id="SM00239">
    <property type="entry name" value="C2"/>
    <property type="match status" value="2"/>
</dbReference>
<feature type="compositionally biased region" description="Low complexity" evidence="2">
    <location>
        <begin position="206"/>
        <end position="221"/>
    </location>
</feature>
<evidence type="ECO:0000313" key="6">
    <source>
        <dbReference type="Proteomes" id="UP001642540"/>
    </source>
</evidence>
<dbReference type="PRINTS" id="PR00360">
    <property type="entry name" value="C2DOMAIN"/>
</dbReference>
<keyword evidence="3" id="KW-0812">Transmembrane</keyword>
<accession>A0ABP1Q5J4</accession>
<evidence type="ECO:0000313" key="5">
    <source>
        <dbReference type="EMBL" id="CAL8086639.1"/>
    </source>
</evidence>
<keyword evidence="6" id="KW-1185">Reference proteome</keyword>
<gene>
    <name evidence="5" type="ORF">ODALV1_LOCUS6498</name>
</gene>
<dbReference type="InterPro" id="IPR035892">
    <property type="entry name" value="C2_domain_sf"/>
</dbReference>
<dbReference type="InterPro" id="IPR000008">
    <property type="entry name" value="C2_dom"/>
</dbReference>
<protein>
    <recommendedName>
        <fullName evidence="4">C2 domain-containing protein</fullName>
    </recommendedName>
</protein>
<dbReference type="PANTHER" id="PTHR10024:SF369">
    <property type="entry name" value="FI18813P1"/>
    <property type="match status" value="1"/>
</dbReference>
<dbReference type="SUPFAM" id="SSF49562">
    <property type="entry name" value="C2 domain (Calcium/lipid-binding domain, CaLB)"/>
    <property type="match status" value="2"/>
</dbReference>
<feature type="region of interest" description="Disordered" evidence="2">
    <location>
        <begin position="90"/>
        <end position="233"/>
    </location>
</feature>
<dbReference type="Proteomes" id="UP001642540">
    <property type="component" value="Unassembled WGS sequence"/>
</dbReference>
<dbReference type="PANTHER" id="PTHR10024">
    <property type="entry name" value="SYNAPTOTAGMIN"/>
    <property type="match status" value="1"/>
</dbReference>
<proteinExistence type="predicted"/>
<keyword evidence="1" id="KW-0677">Repeat</keyword>
<comment type="caution">
    <text evidence="5">The sequence shown here is derived from an EMBL/GenBank/DDBJ whole genome shotgun (WGS) entry which is preliminary data.</text>
</comment>
<feature type="compositionally biased region" description="Low complexity" evidence="2">
    <location>
        <begin position="171"/>
        <end position="184"/>
    </location>
</feature>
<feature type="domain" description="C2" evidence="4">
    <location>
        <begin position="320"/>
        <end position="441"/>
    </location>
</feature>
<sequence length="601" mass="65050">MVLEVLVSVSHFAATTPAIVGVCLGATLFLVGIISVTLFFFRRKSTGYRKSGVYLTTRSPHSEDFPLQSQLIIPRKTSGDSQSQHYVRTPHLVMKKSPSPPFYPSPSPRTSPLTPPTDDSEGGVRGTHNPRSIAIRSNPTAEDYAEIHGSGGSISSCGRGSRGRSPHLVATSYGTTTTMSSPSTHMVYHSHLPVGGGGVPNRSAKSPRTSPQTSPTSSTSSGITNPEMMNQRNGNSMIMMTDSTLSKGGTSSTTGGGGGVGVSGGSGGSGCGSGGMNMVMTSSSEDSANKGTALNTSATTASTVAAPLASQSLTGGGEFGLGVLYFKMSYKEDQSALVITVVKCENLPVKDTSLMTCDPYVKLQLLPEKQQRVKTRVLRHTRQPIYEEEFTFYGLQPNQIHETTLHFVVLSFDRFSRDDVVGEVSFQLASVDIPKNDNQQLEISMDIQPRNMKMRTQGRGEVLLSLCWQPTANRLSVVVLKARNLPQMDVTGLADPYVKLYLLYDGQRIAKKKTHIKKRTLNPVFNESFVFDLPPAASQSSTLDKVALQVLVLDWDRVTKNEVIGRLELGNGANTPTAAHHWTEVLNCPRRQIAEWHKLRD</sequence>
<feature type="compositionally biased region" description="Pro residues" evidence="2">
    <location>
        <begin position="98"/>
        <end position="115"/>
    </location>
</feature>
<dbReference type="PRINTS" id="PR00399">
    <property type="entry name" value="SYNAPTOTAGMN"/>
</dbReference>
<feature type="transmembrane region" description="Helical" evidence="3">
    <location>
        <begin position="12"/>
        <end position="41"/>
    </location>
</feature>
<dbReference type="PROSITE" id="PS50004">
    <property type="entry name" value="C2"/>
    <property type="match status" value="2"/>
</dbReference>
<feature type="compositionally biased region" description="Polar residues" evidence="2">
    <location>
        <begin position="222"/>
        <end position="233"/>
    </location>
</feature>
<dbReference type="Gene3D" id="2.60.40.150">
    <property type="entry name" value="C2 domain"/>
    <property type="match status" value="2"/>
</dbReference>
<name>A0ABP1Q5J4_9HEXA</name>
<dbReference type="InterPro" id="IPR001565">
    <property type="entry name" value="Synaptotagmin"/>
</dbReference>
<dbReference type="Pfam" id="PF00168">
    <property type="entry name" value="C2"/>
    <property type="match status" value="2"/>
</dbReference>
<feature type="domain" description="C2" evidence="4">
    <location>
        <begin position="458"/>
        <end position="597"/>
    </location>
</feature>
<dbReference type="CDD" id="cd08404">
    <property type="entry name" value="C2B_Synaptotagmin-4"/>
    <property type="match status" value="1"/>
</dbReference>
<evidence type="ECO:0000256" key="2">
    <source>
        <dbReference type="SAM" id="MobiDB-lite"/>
    </source>
</evidence>
<evidence type="ECO:0000259" key="4">
    <source>
        <dbReference type="PROSITE" id="PS50004"/>
    </source>
</evidence>
<dbReference type="EMBL" id="CAXLJM020000020">
    <property type="protein sequence ID" value="CAL8086639.1"/>
    <property type="molecule type" value="Genomic_DNA"/>
</dbReference>